<gene>
    <name evidence="10" type="ORF">FGO68_gene15384</name>
</gene>
<evidence type="ECO:0000256" key="1">
    <source>
        <dbReference type="ARBA" id="ARBA00004123"/>
    </source>
</evidence>
<keyword evidence="9" id="KW-0539">Nucleus</keyword>
<keyword evidence="6" id="KW-0805">Transcription regulation</keyword>
<keyword evidence="7" id="KW-0943">RNA-mediated gene silencing</keyword>
<dbReference type="GO" id="GO:0005634">
    <property type="term" value="C:nucleus"/>
    <property type="evidence" value="ECO:0007669"/>
    <property type="project" value="UniProtKB-SubCell"/>
</dbReference>
<dbReference type="GO" id="GO:0005737">
    <property type="term" value="C:cytoplasm"/>
    <property type="evidence" value="ECO:0007669"/>
    <property type="project" value="UniProtKB-SubCell"/>
</dbReference>
<dbReference type="InterPro" id="IPR019312">
    <property type="entry name" value="CNOT11"/>
</dbReference>
<dbReference type="GO" id="GO:0030014">
    <property type="term" value="C:CCR4-NOT complex"/>
    <property type="evidence" value="ECO:0007669"/>
    <property type="project" value="InterPro"/>
</dbReference>
<proteinExistence type="inferred from homology"/>
<dbReference type="AlphaFoldDB" id="A0A8J8T921"/>
<evidence type="ECO:0000256" key="6">
    <source>
        <dbReference type="ARBA" id="ARBA00023015"/>
    </source>
</evidence>
<dbReference type="PANTHER" id="PTHR15975">
    <property type="entry name" value="CCR4-NOT TRANSCRIPTION COMPLEX SUBUNIT 11"/>
    <property type="match status" value="1"/>
</dbReference>
<dbReference type="GO" id="GO:0031047">
    <property type="term" value="P:regulatory ncRNA-mediated gene silencing"/>
    <property type="evidence" value="ECO:0007669"/>
    <property type="project" value="UniProtKB-KW"/>
</dbReference>
<organism evidence="10 11">
    <name type="scientific">Halteria grandinella</name>
    <dbReference type="NCBI Taxonomy" id="5974"/>
    <lineage>
        <taxon>Eukaryota</taxon>
        <taxon>Sar</taxon>
        <taxon>Alveolata</taxon>
        <taxon>Ciliophora</taxon>
        <taxon>Intramacronucleata</taxon>
        <taxon>Spirotrichea</taxon>
        <taxon>Stichotrichia</taxon>
        <taxon>Sporadotrichida</taxon>
        <taxon>Halteriidae</taxon>
        <taxon>Halteria</taxon>
    </lineage>
</organism>
<keyword evidence="5" id="KW-0963">Cytoplasm</keyword>
<dbReference type="PANTHER" id="PTHR15975:SF0">
    <property type="entry name" value="CCR4-NOT TRANSCRIPTION COMPLEX SUBUNIT 11"/>
    <property type="match status" value="1"/>
</dbReference>
<protein>
    <recommendedName>
        <fullName evidence="4">CCR4-NOT transcription complex subunit 11</fullName>
    </recommendedName>
</protein>
<dbReference type="Proteomes" id="UP000785679">
    <property type="component" value="Unassembled WGS sequence"/>
</dbReference>
<comment type="caution">
    <text evidence="10">The sequence shown here is derived from an EMBL/GenBank/DDBJ whole genome shotgun (WGS) entry which is preliminary data.</text>
</comment>
<dbReference type="Pfam" id="PF10155">
    <property type="entry name" value="CNOT11"/>
    <property type="match status" value="1"/>
</dbReference>
<keyword evidence="8" id="KW-0804">Transcription</keyword>
<name>A0A8J8T921_HALGN</name>
<keyword evidence="11" id="KW-1185">Reference proteome</keyword>
<evidence type="ECO:0000256" key="3">
    <source>
        <dbReference type="ARBA" id="ARBA00008030"/>
    </source>
</evidence>
<accession>A0A8J8T921</accession>
<evidence type="ECO:0000313" key="11">
    <source>
        <dbReference type="Proteomes" id="UP000785679"/>
    </source>
</evidence>
<dbReference type="EMBL" id="RRYP01000839">
    <property type="protein sequence ID" value="TNV86779.1"/>
    <property type="molecule type" value="Genomic_DNA"/>
</dbReference>
<reference evidence="10" key="1">
    <citation type="submission" date="2019-06" db="EMBL/GenBank/DDBJ databases">
        <authorList>
            <person name="Zheng W."/>
        </authorList>
    </citation>
    <scope>NUCLEOTIDE SEQUENCE</scope>
    <source>
        <strain evidence="10">QDHG01</strain>
    </source>
</reference>
<dbReference type="OrthoDB" id="10265389at2759"/>
<evidence type="ECO:0000256" key="4">
    <source>
        <dbReference type="ARBA" id="ARBA00014872"/>
    </source>
</evidence>
<evidence type="ECO:0000256" key="8">
    <source>
        <dbReference type="ARBA" id="ARBA00023163"/>
    </source>
</evidence>
<evidence type="ECO:0000313" key="10">
    <source>
        <dbReference type="EMBL" id="TNV86779.1"/>
    </source>
</evidence>
<evidence type="ECO:0000256" key="9">
    <source>
        <dbReference type="ARBA" id="ARBA00023242"/>
    </source>
</evidence>
<evidence type="ECO:0000256" key="2">
    <source>
        <dbReference type="ARBA" id="ARBA00004496"/>
    </source>
</evidence>
<comment type="similarity">
    <text evidence="3">Belongs to the CNOT11 family.</text>
</comment>
<comment type="subcellular location">
    <subcellularLocation>
        <location evidence="2">Cytoplasm</location>
    </subcellularLocation>
    <subcellularLocation>
        <location evidence="1">Nucleus</location>
    </subcellularLocation>
</comment>
<evidence type="ECO:0000256" key="5">
    <source>
        <dbReference type="ARBA" id="ARBA00022490"/>
    </source>
</evidence>
<sequence length="454" mass="51954">MLNKSELPSLFEVLSDPAKTFEECFQKFQKFIKGDQQFRACSTLCYLLENNLLSKSQRIISFYILYELYRQEKNTSTPFDAVVLSSIQTCAHHINSATNQVGEDNQFKAEFKMLTDFLVSVPKMSKQPVQQYIIEVEASKDPIENPITDIKNYFNLHQQNMPKLTGPKAYSLTGILREQDDQEELAPPEIGISPSGIHEDELQPHYFPPNFLRPIPVEEEENEGDDVDYLNDELDAIWLIPGMVPEPYWDYSMSSGFTTPTIKALLTKANRAPLKDDEMKTLFRALKIDPEIVFHIGMTPQKLPGIVMNNPQAAYELLFCMTHTHQITKYYDALCGMKLSPNTLEVFNMLSNAVELPQEFTHIFLKNCMEQCRNSPEKNTNRNRMVRLFCVFMLSIIKSKQINLQQMQLEVQTFCIDFANVKEANSIFKQLQSDQQLKNLTSGGGAGHSQTPGQ</sequence>
<evidence type="ECO:0000256" key="7">
    <source>
        <dbReference type="ARBA" id="ARBA00023158"/>
    </source>
</evidence>